<dbReference type="InterPro" id="IPR016454">
    <property type="entry name" value="Cysteine_dSase"/>
</dbReference>
<evidence type="ECO:0000256" key="4">
    <source>
        <dbReference type="ARBA" id="ARBA00022714"/>
    </source>
</evidence>
<keyword evidence="14" id="KW-1185">Reference proteome</keyword>
<keyword evidence="3 10" id="KW-0808">Transferase</keyword>
<feature type="domain" description="Aminotransferase class V" evidence="12">
    <location>
        <begin position="5"/>
        <end position="368"/>
    </location>
</feature>
<evidence type="ECO:0000256" key="1">
    <source>
        <dbReference type="ARBA" id="ARBA00001933"/>
    </source>
</evidence>
<feature type="binding site" evidence="10">
    <location>
        <position position="155"/>
    </location>
    <ligand>
        <name>pyridoxal 5'-phosphate</name>
        <dbReference type="ChEBI" id="CHEBI:597326"/>
    </ligand>
</feature>
<organism evidence="13 14">
    <name type="scientific">Serpens gallinarum</name>
    <dbReference type="NCBI Taxonomy" id="2763075"/>
    <lineage>
        <taxon>Bacteria</taxon>
        <taxon>Pseudomonadati</taxon>
        <taxon>Pseudomonadota</taxon>
        <taxon>Gammaproteobacteria</taxon>
        <taxon>Pseudomonadales</taxon>
        <taxon>Pseudomonadaceae</taxon>
        <taxon>Pseudomonas</taxon>
    </lineage>
</organism>
<dbReference type="RefSeq" id="WP_251835204.1">
    <property type="nucleotide sequence ID" value="NZ_JACSQG010000001.1"/>
</dbReference>
<dbReference type="EC" id="2.8.1.7" evidence="10"/>
<dbReference type="InterPro" id="IPR000192">
    <property type="entry name" value="Aminotrans_V_dom"/>
</dbReference>
<dbReference type="InterPro" id="IPR020578">
    <property type="entry name" value="Aminotrans_V_PyrdxlP_BS"/>
</dbReference>
<keyword evidence="7 10" id="KW-0408">Iron</keyword>
<comment type="function">
    <text evidence="10">Master enzyme that delivers sulfur to a number of partners involved in Fe-S cluster assembly, tRNA modification or cofactor biosynthesis. Catalyzes the removal of elemental sulfur atoms from cysteine to produce alanine. Functions as a sulfur delivery protein for Fe-S cluster synthesis onto IscU, an Fe-S scaffold assembly protein, as well as other S acceptor proteins.</text>
</comment>
<comment type="cofactor">
    <cofactor evidence="1 10 11">
        <name>pyridoxal 5'-phosphate</name>
        <dbReference type="ChEBI" id="CHEBI:597326"/>
    </cofactor>
</comment>
<protein>
    <recommendedName>
        <fullName evidence="10">Cysteine desulfurase IscS</fullName>
        <ecNumber evidence="10">2.8.1.7</ecNumber>
    </recommendedName>
</protein>
<gene>
    <name evidence="10" type="primary">iscS</name>
    <name evidence="13" type="ORF">H9642_04555</name>
</gene>
<sequence length="404" mass="45069">MRLPIYLDYSATTPVDPRVAKLMCDCLTMEGNFGNPASRSHVFGWKSEEAVENARRQVADLVNADPREIVWTSGATESDNLAIKGVAHFYASKGKHIITSKIEHKAVLDSTRQLEREGFEVTYLEPGEDGIVTPAMVEAALREDTILVSIMHVNNEIGTVNDIAAIGELTRSRGVLFHVDAAQSTGKVEIDLEKMKVDLMSFSAHKTYGPKGIGALYVRRKPRVRLEAQMHGGGHERGMRSGTLATHQIVGMGEAFRIAKEDMQQDRAHVLALRERFMRQVEDMEELYVNGSMTQRVPHNLNLSFNYVEGESLIMALKDLAVSSGSACTSASLEPSYVLRALGRNDELAHSSIRFTFGRFTTEEDIDYAAQKVREAVVKLRELSPLWDMYKEGVDLSKVEWQAH</sequence>
<dbReference type="EMBL" id="JACSQG010000001">
    <property type="protein sequence ID" value="MBD7976455.1"/>
    <property type="molecule type" value="Genomic_DNA"/>
</dbReference>
<feature type="active site" description="Cysteine persulfide intermediate" evidence="10">
    <location>
        <position position="328"/>
    </location>
</feature>
<name>A0ABR8TLQ4_9PSED</name>
<keyword evidence="5 10" id="KW-0479">Metal-binding</keyword>
<dbReference type="PANTHER" id="PTHR11601:SF34">
    <property type="entry name" value="CYSTEINE DESULFURASE"/>
    <property type="match status" value="1"/>
</dbReference>
<reference evidence="13 14" key="1">
    <citation type="submission" date="2020-08" db="EMBL/GenBank/DDBJ databases">
        <title>A Genomic Blueprint of the Chicken Gut Microbiome.</title>
        <authorList>
            <person name="Gilroy R."/>
            <person name="Ravi A."/>
            <person name="Getino M."/>
            <person name="Pursley I."/>
            <person name="Horton D.L."/>
            <person name="Alikhan N.-F."/>
            <person name="Baker D."/>
            <person name="Gharbi K."/>
            <person name="Hall N."/>
            <person name="Watson M."/>
            <person name="Adriaenssens E.M."/>
            <person name="Foster-Nyarko E."/>
            <person name="Jarju S."/>
            <person name="Secka A."/>
            <person name="Antonio M."/>
            <person name="Oren A."/>
            <person name="Chaudhuri R."/>
            <person name="La Ragione R.M."/>
            <person name="Hildebrand F."/>
            <person name="Pallen M.J."/>
        </authorList>
    </citation>
    <scope>NUCLEOTIDE SEQUENCE [LARGE SCALE GENOMIC DNA]</scope>
    <source>
        <strain evidence="13 14">Sa2CUA2</strain>
    </source>
</reference>
<comment type="catalytic activity">
    <reaction evidence="9 10">
        <text>(sulfur carrier)-H + L-cysteine = (sulfur carrier)-SH + L-alanine</text>
        <dbReference type="Rhea" id="RHEA:43892"/>
        <dbReference type="Rhea" id="RHEA-COMP:14737"/>
        <dbReference type="Rhea" id="RHEA-COMP:14739"/>
        <dbReference type="ChEBI" id="CHEBI:29917"/>
        <dbReference type="ChEBI" id="CHEBI:35235"/>
        <dbReference type="ChEBI" id="CHEBI:57972"/>
        <dbReference type="ChEBI" id="CHEBI:64428"/>
        <dbReference type="EC" id="2.8.1.7"/>
    </reaction>
</comment>
<dbReference type="Proteomes" id="UP000611945">
    <property type="component" value="Unassembled WGS sequence"/>
</dbReference>
<evidence type="ECO:0000256" key="10">
    <source>
        <dbReference type="HAMAP-Rule" id="MF_00331"/>
    </source>
</evidence>
<comment type="caution">
    <text evidence="13">The sequence shown here is derived from an EMBL/GenBank/DDBJ whole genome shotgun (WGS) entry which is preliminary data.</text>
</comment>
<proteinExistence type="inferred from homology"/>
<feature type="binding site" evidence="10">
    <location>
        <begin position="75"/>
        <end position="76"/>
    </location>
    <ligand>
        <name>pyridoxal 5'-phosphate</name>
        <dbReference type="ChEBI" id="CHEBI:597326"/>
    </ligand>
</feature>
<evidence type="ECO:0000259" key="12">
    <source>
        <dbReference type="Pfam" id="PF00266"/>
    </source>
</evidence>
<feature type="binding site" evidence="10">
    <location>
        <begin position="203"/>
        <end position="205"/>
    </location>
    <ligand>
        <name>pyridoxal 5'-phosphate</name>
        <dbReference type="ChEBI" id="CHEBI:597326"/>
    </ligand>
</feature>
<dbReference type="Gene3D" id="3.40.640.10">
    <property type="entry name" value="Type I PLP-dependent aspartate aminotransferase-like (Major domain)"/>
    <property type="match status" value="1"/>
</dbReference>
<evidence type="ECO:0000256" key="2">
    <source>
        <dbReference type="ARBA" id="ARBA00006490"/>
    </source>
</evidence>
<dbReference type="Gene3D" id="3.90.1150.10">
    <property type="entry name" value="Aspartate Aminotransferase, domain 1"/>
    <property type="match status" value="1"/>
</dbReference>
<dbReference type="InterPro" id="IPR015422">
    <property type="entry name" value="PyrdxlP-dep_Trfase_small"/>
</dbReference>
<comment type="similarity">
    <text evidence="2 10">Belongs to the class-V pyridoxal-phosphate-dependent aminotransferase family. NifS/IscS subfamily.</text>
</comment>
<evidence type="ECO:0000256" key="11">
    <source>
        <dbReference type="RuleBase" id="RU004504"/>
    </source>
</evidence>
<accession>A0ABR8TLQ4</accession>
<evidence type="ECO:0000313" key="14">
    <source>
        <dbReference type="Proteomes" id="UP000611945"/>
    </source>
</evidence>
<keyword evidence="10" id="KW-0963">Cytoplasm</keyword>
<keyword evidence="4 10" id="KW-0001">2Fe-2S</keyword>
<dbReference type="SUPFAM" id="SSF53383">
    <property type="entry name" value="PLP-dependent transferases"/>
    <property type="match status" value="1"/>
</dbReference>
<feature type="binding site" evidence="10">
    <location>
        <position position="243"/>
    </location>
    <ligand>
        <name>pyridoxal 5'-phosphate</name>
        <dbReference type="ChEBI" id="CHEBI:597326"/>
    </ligand>
</feature>
<evidence type="ECO:0000256" key="6">
    <source>
        <dbReference type="ARBA" id="ARBA00022898"/>
    </source>
</evidence>
<feature type="binding site" evidence="10">
    <location>
        <position position="183"/>
    </location>
    <ligand>
        <name>pyridoxal 5'-phosphate</name>
        <dbReference type="ChEBI" id="CHEBI:597326"/>
    </ligand>
</feature>
<evidence type="ECO:0000256" key="5">
    <source>
        <dbReference type="ARBA" id="ARBA00022723"/>
    </source>
</evidence>
<dbReference type="Pfam" id="PF00266">
    <property type="entry name" value="Aminotran_5"/>
    <property type="match status" value="1"/>
</dbReference>
<dbReference type="HAMAP" id="MF_00331">
    <property type="entry name" value="Cys_desulf_IscS"/>
    <property type="match status" value="1"/>
</dbReference>
<dbReference type="InterPro" id="IPR010240">
    <property type="entry name" value="Cys_deSase_IscS"/>
</dbReference>
<keyword evidence="8 10" id="KW-0411">Iron-sulfur</keyword>
<dbReference type="InterPro" id="IPR015424">
    <property type="entry name" value="PyrdxlP-dep_Trfase"/>
</dbReference>
<dbReference type="NCBIfam" id="TIGR02006">
    <property type="entry name" value="IscS"/>
    <property type="match status" value="1"/>
</dbReference>
<evidence type="ECO:0000256" key="3">
    <source>
        <dbReference type="ARBA" id="ARBA00022679"/>
    </source>
</evidence>
<dbReference type="GO" id="GO:0031071">
    <property type="term" value="F:cysteine desulfurase activity"/>
    <property type="evidence" value="ECO:0007669"/>
    <property type="project" value="UniProtKB-EC"/>
</dbReference>
<keyword evidence="6 10" id="KW-0663">Pyridoxal phosphate</keyword>
<dbReference type="PROSITE" id="PS00595">
    <property type="entry name" value="AA_TRANSFER_CLASS_5"/>
    <property type="match status" value="1"/>
</dbReference>
<comment type="pathway">
    <text evidence="10">Cofactor biosynthesis; iron-sulfur cluster biosynthesis.</text>
</comment>
<dbReference type="NCBIfam" id="NF010611">
    <property type="entry name" value="PRK14012.1"/>
    <property type="match status" value="1"/>
</dbReference>
<evidence type="ECO:0000313" key="13">
    <source>
        <dbReference type="EMBL" id="MBD7976455.1"/>
    </source>
</evidence>
<evidence type="ECO:0000256" key="9">
    <source>
        <dbReference type="ARBA" id="ARBA00050776"/>
    </source>
</evidence>
<feature type="binding site" description="via persulfide group" evidence="10">
    <location>
        <position position="328"/>
    </location>
    <ligand>
        <name>[2Fe-2S] cluster</name>
        <dbReference type="ChEBI" id="CHEBI:190135"/>
        <note>ligand shared with IscU</note>
    </ligand>
</feature>
<comment type="subcellular location">
    <subcellularLocation>
        <location evidence="10">Cytoplasm</location>
    </subcellularLocation>
</comment>
<comment type="subunit">
    <text evidence="10">Homodimer. Forms a heterotetramer with IscU, interacts with other sulfur acceptors.</text>
</comment>
<dbReference type="InterPro" id="IPR015421">
    <property type="entry name" value="PyrdxlP-dep_Trfase_major"/>
</dbReference>
<dbReference type="PIRSF" id="PIRSF005572">
    <property type="entry name" value="NifS"/>
    <property type="match status" value="1"/>
</dbReference>
<evidence type="ECO:0000256" key="7">
    <source>
        <dbReference type="ARBA" id="ARBA00023004"/>
    </source>
</evidence>
<feature type="modified residue" description="N6-(pyridoxal phosphate)lysine" evidence="10">
    <location>
        <position position="206"/>
    </location>
</feature>
<evidence type="ECO:0000256" key="8">
    <source>
        <dbReference type="ARBA" id="ARBA00023014"/>
    </source>
</evidence>
<dbReference type="PANTHER" id="PTHR11601">
    <property type="entry name" value="CYSTEINE DESULFURYLASE FAMILY MEMBER"/>
    <property type="match status" value="1"/>
</dbReference>